<gene>
    <name evidence="2" type="ORF">CTER_0986</name>
</gene>
<comment type="caution">
    <text evidence="2">The sequence shown here is derived from an EMBL/GenBank/DDBJ whole genome shotgun (WGS) entry which is preliminary data.</text>
</comment>
<dbReference type="RefSeq" id="WP_004624391.1">
    <property type="nucleotide sequence ID" value="NZ_AORV01000022.1"/>
</dbReference>
<dbReference type="CDD" id="cd00093">
    <property type="entry name" value="HTH_XRE"/>
    <property type="match status" value="1"/>
</dbReference>
<feature type="domain" description="HTH cro/C1-type" evidence="1">
    <location>
        <begin position="16"/>
        <end position="50"/>
    </location>
</feature>
<evidence type="ECO:0000313" key="2">
    <source>
        <dbReference type="EMBL" id="EMS73061.1"/>
    </source>
</evidence>
<keyword evidence="3" id="KW-1185">Reference proteome</keyword>
<evidence type="ECO:0000313" key="3">
    <source>
        <dbReference type="Proteomes" id="UP000014155"/>
    </source>
</evidence>
<dbReference type="InterPro" id="IPR001387">
    <property type="entry name" value="Cro/C1-type_HTH"/>
</dbReference>
<accession>S0FRT3</accession>
<dbReference type="GO" id="GO:0003677">
    <property type="term" value="F:DNA binding"/>
    <property type="evidence" value="ECO:0007669"/>
    <property type="project" value="InterPro"/>
</dbReference>
<dbReference type="SUPFAM" id="SSF47413">
    <property type="entry name" value="lambda repressor-like DNA-binding domains"/>
    <property type="match status" value="1"/>
</dbReference>
<sequence length="67" mass="7535">MSTKNKLKANINGKQIKIRLIELGMSQVDLARATGASKHYINHIISGYRSGYKYREAIEKVLGIKSE</sequence>
<dbReference type="Gene3D" id="1.10.260.40">
    <property type="entry name" value="lambda repressor-like DNA-binding domains"/>
    <property type="match status" value="1"/>
</dbReference>
<dbReference type="PATRIC" id="fig|1195236.3.peg.1281"/>
<proteinExistence type="predicted"/>
<dbReference type="InterPro" id="IPR010982">
    <property type="entry name" value="Lambda_DNA-bd_dom_sf"/>
</dbReference>
<reference evidence="2 3" key="1">
    <citation type="journal article" date="2013" name="Genome Announc.">
        <title>Draft Genome Sequence of the Cellulolytic, Mesophilic, Anaerobic Bacterium Clostridium termitidis Strain CT1112 (DSM 5398).</title>
        <authorList>
            <person name="Lal S."/>
            <person name="Ramachandran U."/>
            <person name="Zhang X."/>
            <person name="Munir R."/>
            <person name="Sparling R."/>
            <person name="Levin D.B."/>
        </authorList>
    </citation>
    <scope>NUCLEOTIDE SEQUENCE [LARGE SCALE GENOMIC DNA]</scope>
    <source>
        <strain evidence="2 3">CT1112</strain>
    </source>
</reference>
<evidence type="ECO:0000259" key="1">
    <source>
        <dbReference type="PROSITE" id="PS50943"/>
    </source>
</evidence>
<dbReference type="Pfam" id="PF01381">
    <property type="entry name" value="HTH_3"/>
    <property type="match status" value="1"/>
</dbReference>
<dbReference type="AlphaFoldDB" id="S0FRT3"/>
<dbReference type="EMBL" id="AORV01000022">
    <property type="protein sequence ID" value="EMS73061.1"/>
    <property type="molecule type" value="Genomic_DNA"/>
</dbReference>
<dbReference type="eggNOG" id="ENOG503366R">
    <property type="taxonomic scope" value="Bacteria"/>
</dbReference>
<dbReference type="PROSITE" id="PS50943">
    <property type="entry name" value="HTH_CROC1"/>
    <property type="match status" value="1"/>
</dbReference>
<name>S0FRT3_RUMCE</name>
<organism evidence="2 3">
    <name type="scientific">Ruminiclostridium cellobioparum subsp. termitidis CT1112</name>
    <dbReference type="NCBI Taxonomy" id="1195236"/>
    <lineage>
        <taxon>Bacteria</taxon>
        <taxon>Bacillati</taxon>
        <taxon>Bacillota</taxon>
        <taxon>Clostridia</taxon>
        <taxon>Eubacteriales</taxon>
        <taxon>Oscillospiraceae</taxon>
        <taxon>Ruminiclostridium</taxon>
    </lineage>
</organism>
<protein>
    <submittedName>
        <fullName evidence="2">Helix-turn-helix protein</fullName>
    </submittedName>
</protein>
<dbReference type="Proteomes" id="UP000014155">
    <property type="component" value="Unassembled WGS sequence"/>
</dbReference>